<proteinExistence type="predicted"/>
<dbReference type="InterPro" id="IPR003797">
    <property type="entry name" value="DegV"/>
</dbReference>
<protein>
    <submittedName>
        <fullName evidence="2">EDD domain protein, DegV family</fullName>
    </submittedName>
</protein>
<organism evidence="2">
    <name type="scientific">Flexilinea flocculi</name>
    <dbReference type="NCBI Taxonomy" id="1678840"/>
    <lineage>
        <taxon>Bacteria</taxon>
        <taxon>Bacillati</taxon>
        <taxon>Chloroflexota</taxon>
        <taxon>Anaerolineae</taxon>
        <taxon>Anaerolineales</taxon>
        <taxon>Anaerolineaceae</taxon>
        <taxon>Flexilinea</taxon>
    </lineage>
</organism>
<sequence length="282" mass="30967">MGRKIAIVTDGACSMTLEEAAKFGVYAAPIYVVFGEKTYRSGVDLQASEFYELQKSSKKLPSTAQTTANDFIELYTKIAEDADEIITITISSKLSATYQSAEMAQKMFTKIPVHTVDSGSASWGQALIAIAAARAANQGKEVDEIIHLIEVIKERMNVFFVLDTLEYLYRGGRIGGAAAFFGSALHIKPILYLKDGKIETYEKQRTRKRSIARILEILEEKAAGKTIHVAILHGNCPEEAAEIEEHVRKKYSCFDMMTVEIGPVIGVHAGPGTLGLAFYSLD</sequence>
<dbReference type="InterPro" id="IPR050270">
    <property type="entry name" value="DegV_domain_contain"/>
</dbReference>
<dbReference type="EMBL" id="DF968181">
    <property type="protein sequence ID" value="GAP40282.1"/>
    <property type="molecule type" value="Genomic_DNA"/>
</dbReference>
<evidence type="ECO:0000313" key="3">
    <source>
        <dbReference type="Proteomes" id="UP000053370"/>
    </source>
</evidence>
<dbReference type="Proteomes" id="UP000053370">
    <property type="component" value="Unassembled WGS sequence"/>
</dbReference>
<dbReference type="NCBIfam" id="TIGR00762">
    <property type="entry name" value="DegV"/>
    <property type="match status" value="1"/>
</dbReference>
<evidence type="ECO:0000313" key="2">
    <source>
        <dbReference type="EMBL" id="GAP40282.1"/>
    </source>
</evidence>
<dbReference type="STRING" id="1678840.ATC1_13250"/>
<reference evidence="2" key="1">
    <citation type="journal article" date="2015" name="Genome Announc.">
        <title>Draft Genome Sequence of Anaerolineae Strain TC1, a Novel Isolate from a Methanogenic Wastewater Treatment System.</title>
        <authorList>
            <person name="Matsuura N."/>
            <person name="Tourlousse D.M."/>
            <person name="Sun L."/>
            <person name="Toyonaga M."/>
            <person name="Kuroda K."/>
            <person name="Ohashi A."/>
            <person name="Cruz R."/>
            <person name="Yamaguchi T."/>
            <person name="Sekiguchi Y."/>
        </authorList>
    </citation>
    <scope>NUCLEOTIDE SEQUENCE [LARGE SCALE GENOMIC DNA]</scope>
    <source>
        <strain evidence="2">TC1</strain>
    </source>
</reference>
<dbReference type="PANTHER" id="PTHR33434:SF2">
    <property type="entry name" value="FATTY ACID-BINDING PROTEIN TM_1468"/>
    <property type="match status" value="1"/>
</dbReference>
<dbReference type="Gene3D" id="3.40.50.10170">
    <property type="match status" value="1"/>
</dbReference>
<evidence type="ECO:0000256" key="1">
    <source>
        <dbReference type="ARBA" id="ARBA00023121"/>
    </source>
</evidence>
<dbReference type="AlphaFoldDB" id="A0A0S7BIU6"/>
<dbReference type="OrthoDB" id="9780660at2"/>
<dbReference type="InterPro" id="IPR043168">
    <property type="entry name" value="DegV_C"/>
</dbReference>
<keyword evidence="3" id="KW-1185">Reference proteome</keyword>
<accession>A0A0S7BIU6</accession>
<dbReference type="RefSeq" id="WP_062279434.1">
    <property type="nucleotide sequence ID" value="NZ_DF968181.1"/>
</dbReference>
<dbReference type="SUPFAM" id="SSF82549">
    <property type="entry name" value="DAK1/DegV-like"/>
    <property type="match status" value="1"/>
</dbReference>
<gene>
    <name evidence="2" type="ORF">ATC1_13250</name>
</gene>
<keyword evidence="1" id="KW-0446">Lipid-binding</keyword>
<dbReference type="Gene3D" id="3.30.1180.10">
    <property type="match status" value="1"/>
</dbReference>
<dbReference type="Pfam" id="PF02645">
    <property type="entry name" value="DegV"/>
    <property type="match status" value="1"/>
</dbReference>
<dbReference type="PANTHER" id="PTHR33434">
    <property type="entry name" value="DEGV DOMAIN-CONTAINING PROTEIN DR_1986-RELATED"/>
    <property type="match status" value="1"/>
</dbReference>
<dbReference type="GO" id="GO:0008289">
    <property type="term" value="F:lipid binding"/>
    <property type="evidence" value="ECO:0007669"/>
    <property type="project" value="UniProtKB-KW"/>
</dbReference>
<dbReference type="PROSITE" id="PS51482">
    <property type="entry name" value="DEGV"/>
    <property type="match status" value="1"/>
</dbReference>
<name>A0A0S7BIU6_9CHLR</name>